<protein>
    <recommendedName>
        <fullName evidence="1">Guanylate kinase-like domain-containing protein</fullName>
    </recommendedName>
</protein>
<evidence type="ECO:0000313" key="3">
    <source>
        <dbReference type="Proteomes" id="UP001176961"/>
    </source>
</evidence>
<dbReference type="InterPro" id="IPR008145">
    <property type="entry name" value="GK/Ca_channel_bsu"/>
</dbReference>
<evidence type="ECO:0000259" key="1">
    <source>
        <dbReference type="PROSITE" id="PS50052"/>
    </source>
</evidence>
<dbReference type="InterPro" id="IPR027417">
    <property type="entry name" value="P-loop_NTPase"/>
</dbReference>
<accession>A0AA36GJC7</accession>
<name>A0AA36GJC7_CYLNA</name>
<comment type="caution">
    <text evidence="2">The sequence shown here is derived from an EMBL/GenBank/DDBJ whole genome shotgun (WGS) entry which is preliminary data.</text>
</comment>
<feature type="domain" description="Guanylate kinase-like" evidence="1">
    <location>
        <begin position="1"/>
        <end position="105"/>
    </location>
</feature>
<dbReference type="InterPro" id="IPR008144">
    <property type="entry name" value="Guanylate_kin-like_dom"/>
</dbReference>
<evidence type="ECO:0000313" key="2">
    <source>
        <dbReference type="EMBL" id="CAJ0591846.1"/>
    </source>
</evidence>
<organism evidence="2 3">
    <name type="scientific">Cylicocyclus nassatus</name>
    <name type="common">Nematode worm</name>
    <dbReference type="NCBI Taxonomy" id="53992"/>
    <lineage>
        <taxon>Eukaryota</taxon>
        <taxon>Metazoa</taxon>
        <taxon>Ecdysozoa</taxon>
        <taxon>Nematoda</taxon>
        <taxon>Chromadorea</taxon>
        <taxon>Rhabditida</taxon>
        <taxon>Rhabditina</taxon>
        <taxon>Rhabditomorpha</taxon>
        <taxon>Strongyloidea</taxon>
        <taxon>Strongylidae</taxon>
        <taxon>Cylicocyclus</taxon>
    </lineage>
</organism>
<dbReference type="PANTHER" id="PTHR23122">
    <property type="entry name" value="MEMBRANE-ASSOCIATED GUANYLATE KINASE MAGUK"/>
    <property type="match status" value="1"/>
</dbReference>
<dbReference type="SUPFAM" id="SSF52540">
    <property type="entry name" value="P-loop containing nucleoside triphosphate hydrolases"/>
    <property type="match status" value="1"/>
</dbReference>
<dbReference type="Gene3D" id="3.40.50.300">
    <property type="entry name" value="P-loop containing nucleotide triphosphate hydrolases"/>
    <property type="match status" value="1"/>
</dbReference>
<dbReference type="PROSITE" id="PS50052">
    <property type="entry name" value="GUANYLATE_KINASE_2"/>
    <property type="match status" value="1"/>
</dbReference>
<dbReference type="Proteomes" id="UP001176961">
    <property type="component" value="Unassembled WGS sequence"/>
</dbReference>
<dbReference type="AlphaFoldDB" id="A0AA36GJC7"/>
<sequence>MEHDVKNNLFIEAGQFQNNLYETSIDSMRMVAQQSVANIYPIAIIKPTSQHHIMQLDHSLNEDEAMQQFQRCQRLEQTFGDLFTHVISHAQSAEEVISRVQHLIAAEGRPYVWVPNNNRQI</sequence>
<keyword evidence="3" id="KW-1185">Reference proteome</keyword>
<dbReference type="InterPro" id="IPR050716">
    <property type="entry name" value="MAGUK"/>
</dbReference>
<proteinExistence type="predicted"/>
<dbReference type="Pfam" id="PF00625">
    <property type="entry name" value="Guanylate_kin"/>
    <property type="match status" value="1"/>
</dbReference>
<reference evidence="2" key="1">
    <citation type="submission" date="2023-07" db="EMBL/GenBank/DDBJ databases">
        <authorList>
            <consortium name="CYATHOMIX"/>
        </authorList>
    </citation>
    <scope>NUCLEOTIDE SEQUENCE</scope>
    <source>
        <strain evidence="2">N/A</strain>
    </source>
</reference>
<dbReference type="EMBL" id="CATQJL010000001">
    <property type="protein sequence ID" value="CAJ0591846.1"/>
    <property type="molecule type" value="Genomic_DNA"/>
</dbReference>
<gene>
    <name evidence="2" type="ORF">CYNAS_LOCUS3829</name>
</gene>